<evidence type="ECO:0000313" key="2">
    <source>
        <dbReference type="Proteomes" id="UP001501353"/>
    </source>
</evidence>
<sequence length="127" mass="14527">MCQADARSHTRKHCYAGHADDAIQESLLVISRKVMSLDIVAACSGWLSTRTKRDCRRLDRKMFKMESLDEDLAEHHMSSKTDNELRIDLFAAIESAPARYLNLVQLRDFDKPPFQKLDSDLTSKSVL</sequence>
<proteinExistence type="predicted"/>
<dbReference type="SUPFAM" id="SSF88946">
    <property type="entry name" value="Sigma2 domain of RNA polymerase sigma factors"/>
    <property type="match status" value="1"/>
</dbReference>
<name>A0ABP7TS88_9BURK</name>
<accession>A0ABP7TS88</accession>
<reference evidence="2" key="1">
    <citation type="journal article" date="2019" name="Int. J. Syst. Evol. Microbiol.">
        <title>The Global Catalogue of Microorganisms (GCM) 10K type strain sequencing project: providing services to taxonomists for standard genome sequencing and annotation.</title>
        <authorList>
            <consortium name="The Broad Institute Genomics Platform"/>
            <consortium name="The Broad Institute Genome Sequencing Center for Infectious Disease"/>
            <person name="Wu L."/>
            <person name="Ma J."/>
        </authorList>
    </citation>
    <scope>NUCLEOTIDE SEQUENCE [LARGE SCALE GENOMIC DNA]</scope>
    <source>
        <strain evidence="2">JCM 16673</strain>
    </source>
</reference>
<dbReference type="RefSeq" id="WP_344764612.1">
    <property type="nucleotide sequence ID" value="NZ_BAAAZE010000013.1"/>
</dbReference>
<comment type="caution">
    <text evidence="1">The sequence shown here is derived from an EMBL/GenBank/DDBJ whole genome shotgun (WGS) entry which is preliminary data.</text>
</comment>
<dbReference type="Proteomes" id="UP001501353">
    <property type="component" value="Unassembled WGS sequence"/>
</dbReference>
<protein>
    <submittedName>
        <fullName evidence="1">Uncharacterized protein</fullName>
    </submittedName>
</protein>
<keyword evidence="2" id="KW-1185">Reference proteome</keyword>
<organism evidence="1 2">
    <name type="scientific">Actimicrobium antarcticum</name>
    <dbReference type="NCBI Taxonomy" id="1051899"/>
    <lineage>
        <taxon>Bacteria</taxon>
        <taxon>Pseudomonadati</taxon>
        <taxon>Pseudomonadota</taxon>
        <taxon>Betaproteobacteria</taxon>
        <taxon>Burkholderiales</taxon>
        <taxon>Oxalobacteraceae</taxon>
        <taxon>Actimicrobium</taxon>
    </lineage>
</organism>
<gene>
    <name evidence="1" type="ORF">GCM10022212_30990</name>
</gene>
<evidence type="ECO:0000313" key="1">
    <source>
        <dbReference type="EMBL" id="GAA4030494.1"/>
    </source>
</evidence>
<dbReference type="EMBL" id="BAAAZE010000013">
    <property type="protein sequence ID" value="GAA4030494.1"/>
    <property type="molecule type" value="Genomic_DNA"/>
</dbReference>
<dbReference type="InterPro" id="IPR013325">
    <property type="entry name" value="RNA_pol_sigma_r2"/>
</dbReference>